<organism evidence="10">
    <name type="scientific">Chrysotila carterae</name>
    <name type="common">Marine alga</name>
    <name type="synonym">Syracosphaera carterae</name>
    <dbReference type="NCBI Taxonomy" id="13221"/>
    <lineage>
        <taxon>Eukaryota</taxon>
        <taxon>Haptista</taxon>
        <taxon>Haptophyta</taxon>
        <taxon>Prymnesiophyceae</taxon>
        <taxon>Isochrysidales</taxon>
        <taxon>Isochrysidaceae</taxon>
        <taxon>Chrysotila</taxon>
    </lineage>
</organism>
<name>A0A7S4BGH9_CHRCT</name>
<gene>
    <name evidence="10" type="ORF">PCAR00345_LOCUS17801</name>
</gene>
<dbReference type="InterPro" id="IPR003593">
    <property type="entry name" value="AAA+_ATPase"/>
</dbReference>
<proteinExistence type="inferred from homology"/>
<keyword evidence="4 5" id="KW-0694">RNA-binding</keyword>
<keyword evidence="5" id="KW-0347">Helicase</keyword>
<dbReference type="PROSITE" id="PS51192">
    <property type="entry name" value="HELICASE_ATP_BIND_1"/>
    <property type="match status" value="1"/>
</dbReference>
<evidence type="ECO:0000256" key="7">
    <source>
        <dbReference type="SAM" id="SignalP"/>
    </source>
</evidence>
<dbReference type="SMART" id="SM00382">
    <property type="entry name" value="AAA"/>
    <property type="match status" value="1"/>
</dbReference>
<dbReference type="GO" id="GO:0005524">
    <property type="term" value="F:ATP binding"/>
    <property type="evidence" value="ECO:0007669"/>
    <property type="project" value="UniProtKB-UniRule"/>
</dbReference>
<keyword evidence="3 5" id="KW-0067">ATP-binding</keyword>
<dbReference type="Pfam" id="PF00271">
    <property type="entry name" value="Helicase_C"/>
    <property type="match status" value="1"/>
</dbReference>
<dbReference type="PROSITE" id="PS51194">
    <property type="entry name" value="HELICASE_CTER"/>
    <property type="match status" value="1"/>
</dbReference>
<keyword evidence="7" id="KW-0732">Signal</keyword>
<protein>
    <recommendedName>
        <fullName evidence="5">ATP-dependent RNA helicase</fullName>
        <ecNumber evidence="5">3.6.4.13</ecNumber>
    </recommendedName>
</protein>
<dbReference type="InterPro" id="IPR014001">
    <property type="entry name" value="Helicase_ATP-bd"/>
</dbReference>
<dbReference type="GO" id="GO:0016787">
    <property type="term" value="F:hydrolase activity"/>
    <property type="evidence" value="ECO:0007669"/>
    <property type="project" value="UniProtKB-KW"/>
</dbReference>
<evidence type="ECO:0000313" key="10">
    <source>
        <dbReference type="EMBL" id="CAE0765189.1"/>
    </source>
</evidence>
<evidence type="ECO:0000259" key="8">
    <source>
        <dbReference type="PROSITE" id="PS51192"/>
    </source>
</evidence>
<evidence type="ECO:0000256" key="1">
    <source>
        <dbReference type="ARBA" id="ARBA00022741"/>
    </source>
</evidence>
<evidence type="ECO:0000256" key="6">
    <source>
        <dbReference type="SAM" id="MobiDB-lite"/>
    </source>
</evidence>
<dbReference type="SUPFAM" id="SSF52540">
    <property type="entry name" value="P-loop containing nucleoside triphosphate hydrolases"/>
    <property type="match status" value="1"/>
</dbReference>
<reference evidence="10" key="1">
    <citation type="submission" date="2021-01" db="EMBL/GenBank/DDBJ databases">
        <authorList>
            <person name="Corre E."/>
            <person name="Pelletier E."/>
            <person name="Niang G."/>
            <person name="Scheremetjew M."/>
            <person name="Finn R."/>
            <person name="Kale V."/>
            <person name="Holt S."/>
            <person name="Cochrane G."/>
            <person name="Meng A."/>
            <person name="Brown T."/>
            <person name="Cohen L."/>
        </authorList>
    </citation>
    <scope>NUCLEOTIDE SEQUENCE</scope>
    <source>
        <strain evidence="10">CCMP645</strain>
    </source>
</reference>
<evidence type="ECO:0000256" key="5">
    <source>
        <dbReference type="RuleBase" id="RU365068"/>
    </source>
</evidence>
<comment type="similarity">
    <text evidence="5">Belongs to the DEAD box helicase family.</text>
</comment>
<dbReference type="SMART" id="SM00487">
    <property type="entry name" value="DEXDc"/>
    <property type="match status" value="1"/>
</dbReference>
<evidence type="ECO:0000256" key="3">
    <source>
        <dbReference type="ARBA" id="ARBA00022840"/>
    </source>
</evidence>
<dbReference type="InterPro" id="IPR001650">
    <property type="entry name" value="Helicase_C-like"/>
</dbReference>
<dbReference type="Pfam" id="PF00270">
    <property type="entry name" value="DEAD"/>
    <property type="match status" value="1"/>
</dbReference>
<dbReference type="GO" id="GO:0003723">
    <property type="term" value="F:RNA binding"/>
    <property type="evidence" value="ECO:0007669"/>
    <property type="project" value="UniProtKB-UniRule"/>
</dbReference>
<feature type="domain" description="Helicase ATP-binding" evidence="8">
    <location>
        <begin position="59"/>
        <end position="252"/>
    </location>
</feature>
<evidence type="ECO:0000259" key="9">
    <source>
        <dbReference type="PROSITE" id="PS51194"/>
    </source>
</evidence>
<dbReference type="EC" id="3.6.4.13" evidence="5"/>
<sequence>MAAVRWMVIMAALYHSAVLAAMCRPTEFLQLVPHLTPQVQSVLQDRGISSPTPIQRAALPRVLNGESVVLHAETGSGKSLAFLLPAILRLGEGEKMLVVAPTRELAVQLANEAAGLVTDPSEVQIIAIGATPLPQALLDARVICCTAPEMVALIDLSAETEGVLTEVLSRLRVVVLDELDSLLPIETVYGPRAAERKRSANKQRPEPPAQQLLRAVFESNMEPQLQLVAASATVSRPSRLKLERVLRRDPLGRWFTSSLPIVRPAEIANLDLSTISRAVVIPSGVRHYYVRMPARVPSAGGGNAASRLAASGKGRVTLKQKRLLRAMKAKAASADAIAKAAHPLLLSLQHALNELQPSSALVFLCRSSGLTVRRAAKQLQRMGVSALPLHEAIGLEHAAAFPSNEGEERQTASLRKKRVRVDAGTGGQAGDADADTDESEDDDDDDDNGDEWFAGTYDDANGYGSADLSVLLQQRHTALSAAFRKAGLNRKQEATDDGDVDSAKTDSTESDAGASGYAGSSTESPLLITFEDMARGLHFDGVEVVFILGLPDSPSTYLHLAGRTGRQPVLNGTVVTICPGKSHTQLCGWSERLGKLAFTELNIAGLRESIEASRRART</sequence>
<dbReference type="PANTHER" id="PTHR24031">
    <property type="entry name" value="RNA HELICASE"/>
    <property type="match status" value="1"/>
</dbReference>
<evidence type="ECO:0000256" key="2">
    <source>
        <dbReference type="ARBA" id="ARBA00022801"/>
    </source>
</evidence>
<feature type="signal peptide" evidence="7">
    <location>
        <begin position="1"/>
        <end position="20"/>
    </location>
</feature>
<dbReference type="InterPro" id="IPR027417">
    <property type="entry name" value="P-loop_NTPase"/>
</dbReference>
<feature type="compositionally biased region" description="Acidic residues" evidence="6">
    <location>
        <begin position="432"/>
        <end position="450"/>
    </location>
</feature>
<keyword evidence="2 5" id="KW-0378">Hydrolase</keyword>
<dbReference type="GO" id="GO:0003724">
    <property type="term" value="F:RNA helicase activity"/>
    <property type="evidence" value="ECO:0007669"/>
    <property type="project" value="UniProtKB-EC"/>
</dbReference>
<feature type="region of interest" description="Disordered" evidence="6">
    <location>
        <begin position="400"/>
        <end position="456"/>
    </location>
</feature>
<evidence type="ECO:0000256" key="4">
    <source>
        <dbReference type="ARBA" id="ARBA00022884"/>
    </source>
</evidence>
<dbReference type="Gene3D" id="3.40.50.300">
    <property type="entry name" value="P-loop containing nucleotide triphosphate hydrolases"/>
    <property type="match status" value="2"/>
</dbReference>
<comment type="catalytic activity">
    <reaction evidence="5">
        <text>ATP + H2O = ADP + phosphate + H(+)</text>
        <dbReference type="Rhea" id="RHEA:13065"/>
        <dbReference type="ChEBI" id="CHEBI:15377"/>
        <dbReference type="ChEBI" id="CHEBI:15378"/>
        <dbReference type="ChEBI" id="CHEBI:30616"/>
        <dbReference type="ChEBI" id="CHEBI:43474"/>
        <dbReference type="ChEBI" id="CHEBI:456216"/>
        <dbReference type="EC" id="3.6.4.13"/>
    </reaction>
</comment>
<dbReference type="InterPro" id="IPR011545">
    <property type="entry name" value="DEAD/DEAH_box_helicase_dom"/>
</dbReference>
<dbReference type="EMBL" id="HBIZ01028032">
    <property type="protein sequence ID" value="CAE0765189.1"/>
    <property type="molecule type" value="Transcribed_RNA"/>
</dbReference>
<keyword evidence="1 5" id="KW-0547">Nucleotide-binding</keyword>
<dbReference type="AlphaFoldDB" id="A0A7S4BGH9"/>
<feature type="region of interest" description="Disordered" evidence="6">
    <location>
        <begin position="488"/>
        <end position="521"/>
    </location>
</feature>
<comment type="domain">
    <text evidence="5">The Q motif is unique to and characteristic of the DEAD box family of RNA helicases and controls ATP binding and hydrolysis.</text>
</comment>
<feature type="compositionally biased region" description="Low complexity" evidence="6">
    <location>
        <begin position="512"/>
        <end position="521"/>
    </location>
</feature>
<feature type="chain" id="PRO_5031509946" description="ATP-dependent RNA helicase" evidence="7">
    <location>
        <begin position="21"/>
        <end position="618"/>
    </location>
</feature>
<accession>A0A7S4BGH9</accession>
<feature type="domain" description="Helicase C-terminal" evidence="9">
    <location>
        <begin position="431"/>
        <end position="614"/>
    </location>
</feature>
<comment type="function">
    <text evidence="5">RNA helicase.</text>
</comment>